<dbReference type="PANTHER" id="PTHR11576">
    <property type="entry name" value="ZONA PELLUCIDA SPERM-BINDING PROTEIN 3"/>
    <property type="match status" value="1"/>
</dbReference>
<dbReference type="GO" id="GO:2000344">
    <property type="term" value="P:positive regulation of acrosome reaction"/>
    <property type="evidence" value="ECO:0007669"/>
    <property type="project" value="TreeGrafter"/>
</dbReference>
<evidence type="ECO:0000313" key="5">
    <source>
        <dbReference type="Proteomes" id="UP001142489"/>
    </source>
</evidence>
<evidence type="ECO:0000256" key="1">
    <source>
        <dbReference type="ARBA" id="ARBA00023157"/>
    </source>
</evidence>
<dbReference type="GO" id="GO:0032190">
    <property type="term" value="F:acrosin binding"/>
    <property type="evidence" value="ECO:0007669"/>
    <property type="project" value="TreeGrafter"/>
</dbReference>
<gene>
    <name evidence="4" type="ORF">JRQ81_007600</name>
</gene>
<dbReference type="Pfam" id="PF00100">
    <property type="entry name" value="Zona_pellucida"/>
    <property type="match status" value="1"/>
</dbReference>
<dbReference type="SMART" id="SM00241">
    <property type="entry name" value="ZP"/>
    <property type="match status" value="1"/>
</dbReference>
<feature type="compositionally biased region" description="Basic and acidic residues" evidence="2">
    <location>
        <begin position="333"/>
        <end position="343"/>
    </location>
</feature>
<feature type="domain" description="ZP" evidence="3">
    <location>
        <begin position="26"/>
        <end position="278"/>
    </location>
</feature>
<dbReference type="Proteomes" id="UP001142489">
    <property type="component" value="Unassembled WGS sequence"/>
</dbReference>
<dbReference type="Gene3D" id="2.60.40.3210">
    <property type="entry name" value="Zona pellucida, ZP-N domain"/>
    <property type="match status" value="1"/>
</dbReference>
<dbReference type="Gene3D" id="2.60.40.4100">
    <property type="entry name" value="Zona pellucida, ZP-C domain"/>
    <property type="match status" value="1"/>
</dbReference>
<dbReference type="EMBL" id="JAPFRF010000016">
    <property type="protein sequence ID" value="KAJ7309551.1"/>
    <property type="molecule type" value="Genomic_DNA"/>
</dbReference>
<dbReference type="FunFam" id="2.60.40.4100:FF:000002">
    <property type="entry name" value="Zona pellucida sperm-binding protein 3"/>
    <property type="match status" value="1"/>
</dbReference>
<proteinExistence type="predicted"/>
<dbReference type="Pfam" id="PF23344">
    <property type="entry name" value="ZP-N"/>
    <property type="match status" value="1"/>
</dbReference>
<comment type="caution">
    <text evidence="4">The sequence shown here is derived from an EMBL/GenBank/DDBJ whole genome shotgun (WGS) entry which is preliminary data.</text>
</comment>
<dbReference type="InterPro" id="IPR001507">
    <property type="entry name" value="ZP_dom"/>
</dbReference>
<dbReference type="GO" id="GO:0035803">
    <property type="term" value="P:egg coat formation"/>
    <property type="evidence" value="ECO:0007669"/>
    <property type="project" value="TreeGrafter"/>
</dbReference>
<protein>
    <recommendedName>
        <fullName evidence="3">ZP domain-containing protein</fullName>
    </recommendedName>
</protein>
<dbReference type="PANTHER" id="PTHR11576:SF3">
    <property type="entry name" value="SI:CH211-14A17.6-RELATED"/>
    <property type="match status" value="1"/>
</dbReference>
<organism evidence="4 5">
    <name type="scientific">Phrynocephalus forsythii</name>
    <dbReference type="NCBI Taxonomy" id="171643"/>
    <lineage>
        <taxon>Eukaryota</taxon>
        <taxon>Metazoa</taxon>
        <taxon>Chordata</taxon>
        <taxon>Craniata</taxon>
        <taxon>Vertebrata</taxon>
        <taxon>Euteleostomi</taxon>
        <taxon>Lepidosauria</taxon>
        <taxon>Squamata</taxon>
        <taxon>Bifurcata</taxon>
        <taxon>Unidentata</taxon>
        <taxon>Episquamata</taxon>
        <taxon>Toxicofera</taxon>
        <taxon>Iguania</taxon>
        <taxon>Acrodonta</taxon>
        <taxon>Agamidae</taxon>
        <taxon>Agaminae</taxon>
        <taxon>Phrynocephalus</taxon>
    </lineage>
</organism>
<keyword evidence="1" id="KW-1015">Disulfide bond</keyword>
<evidence type="ECO:0000256" key="2">
    <source>
        <dbReference type="SAM" id="MobiDB-lite"/>
    </source>
</evidence>
<dbReference type="GO" id="GO:0031012">
    <property type="term" value="C:extracellular matrix"/>
    <property type="evidence" value="ECO:0007669"/>
    <property type="project" value="TreeGrafter"/>
</dbReference>
<dbReference type="PROSITE" id="PS51034">
    <property type="entry name" value="ZP_2"/>
    <property type="match status" value="1"/>
</dbReference>
<dbReference type="GO" id="GO:0007339">
    <property type="term" value="P:binding of sperm to zona pellucida"/>
    <property type="evidence" value="ECO:0007669"/>
    <property type="project" value="TreeGrafter"/>
</dbReference>
<reference evidence="4" key="1">
    <citation type="journal article" date="2023" name="DNA Res.">
        <title>Chromosome-level genome assembly of Phrynocephalus forsythii using third-generation DNA sequencing and Hi-C analysis.</title>
        <authorList>
            <person name="Qi Y."/>
            <person name="Zhao W."/>
            <person name="Zhao Y."/>
            <person name="Niu C."/>
            <person name="Cao S."/>
            <person name="Zhang Y."/>
        </authorList>
    </citation>
    <scope>NUCLEOTIDE SEQUENCE</scope>
    <source>
        <tissue evidence="4">Muscle</tissue>
    </source>
</reference>
<feature type="region of interest" description="Disordered" evidence="2">
    <location>
        <begin position="333"/>
        <end position="362"/>
    </location>
</feature>
<dbReference type="AlphaFoldDB" id="A0A9Q0XCU2"/>
<name>A0A9Q0XCU2_9SAUR</name>
<sequence length="362" mass="40174">MMSVGKMTETITILSCSGQSSPILYECNRTSIHLVVKTDPWGTGLLLNPQRLHLGTCFASSENPRQGLVHFQYSFKECGFARLTSGKMVEYSSNLVYQPPSSPGRFYAHPFSERINCTDYQAQRTIPAQVASVAGQLSTSSGLLFTGTLMNDDFSAPSDSNVFFLGSQIHIEFAVKSFLHQRLRLFVDECVAAATPELHASPRNYTVIANHGCLLDSRVAESSFLPRRSPDVIQLSLQAFKFVGVDSNIYLHCQVLIWDPEILTDPTRKACSYHKDSNRWENLDDPSSSVCRCCDSRCQGAPSRLRRQLRGGSPADTGLLQSNKVVRHLVIREPAENAARDQQDSNSSLAVRRHQGKALSTR</sequence>
<evidence type="ECO:0000259" key="3">
    <source>
        <dbReference type="PROSITE" id="PS51034"/>
    </source>
</evidence>
<dbReference type="InterPro" id="IPR055355">
    <property type="entry name" value="ZP-C"/>
</dbReference>
<dbReference type="InterPro" id="IPR042235">
    <property type="entry name" value="ZP-C_dom"/>
</dbReference>
<accession>A0A9Q0XCU2</accession>
<evidence type="ECO:0000313" key="4">
    <source>
        <dbReference type="EMBL" id="KAJ7309551.1"/>
    </source>
</evidence>
<dbReference type="InterPro" id="IPR055356">
    <property type="entry name" value="ZP-N"/>
</dbReference>
<keyword evidence="5" id="KW-1185">Reference proteome</keyword>
<dbReference type="OrthoDB" id="9928644at2759"/>